<feature type="transmembrane region" description="Helical" evidence="1">
    <location>
        <begin position="46"/>
        <end position="69"/>
    </location>
</feature>
<evidence type="ECO:0000313" key="4">
    <source>
        <dbReference type="Proteomes" id="UP000886523"/>
    </source>
</evidence>
<feature type="transmembrane region" description="Helical" evidence="1">
    <location>
        <begin position="156"/>
        <end position="181"/>
    </location>
</feature>
<comment type="caution">
    <text evidence="3">The sequence shown here is derived from an EMBL/GenBank/DDBJ whole genome shotgun (WGS) entry which is preliminary data.</text>
</comment>
<accession>A0A9P6AIW5</accession>
<organism evidence="3 4">
    <name type="scientific">Hydnum rufescens UP504</name>
    <dbReference type="NCBI Taxonomy" id="1448309"/>
    <lineage>
        <taxon>Eukaryota</taxon>
        <taxon>Fungi</taxon>
        <taxon>Dikarya</taxon>
        <taxon>Basidiomycota</taxon>
        <taxon>Agaricomycotina</taxon>
        <taxon>Agaricomycetes</taxon>
        <taxon>Cantharellales</taxon>
        <taxon>Hydnaceae</taxon>
        <taxon>Hydnum</taxon>
    </lineage>
</organism>
<protein>
    <recommendedName>
        <fullName evidence="2">DUF6534 domain-containing protein</fullName>
    </recommendedName>
</protein>
<gene>
    <name evidence="3" type="ORF">BS47DRAFT_386886</name>
</gene>
<dbReference type="Pfam" id="PF20152">
    <property type="entry name" value="DUF6534"/>
    <property type="match status" value="1"/>
</dbReference>
<feature type="transmembrane region" description="Helical" evidence="1">
    <location>
        <begin position="228"/>
        <end position="247"/>
    </location>
</feature>
<evidence type="ECO:0000313" key="3">
    <source>
        <dbReference type="EMBL" id="KAF9506643.1"/>
    </source>
</evidence>
<keyword evidence="1" id="KW-0812">Transmembrane</keyword>
<dbReference type="EMBL" id="MU129104">
    <property type="protein sequence ID" value="KAF9506643.1"/>
    <property type="molecule type" value="Genomic_DNA"/>
</dbReference>
<keyword evidence="4" id="KW-1185">Reference proteome</keyword>
<name>A0A9P6AIW5_9AGAM</name>
<dbReference type="PANTHER" id="PTHR40465:SF1">
    <property type="entry name" value="DUF6534 DOMAIN-CONTAINING PROTEIN"/>
    <property type="match status" value="1"/>
</dbReference>
<dbReference type="OrthoDB" id="2535105at2759"/>
<sequence>MLSWNGTAGGLVLGATFSAVLLGIITIQLARYFATFPKDNMILKTTLVILWLVECFQLCCVSESLQVYFVQRWQVPRNFALTEATWEAATFVFCTVCASGAVQTFFAYRIYILGNIAWLSIAVQVVVCCQCVAGFIVGVKAEIILSLDAIVVKERWYVVTWLAIHAVADIFIAGLMCTLLWRRRTGFERTDTAIRHLIIFAIESGALTSFLAITILFTFAFYGFHITVLTLGIPAGSFCISTMIANLQARFTIRKRVAGISMPMVIMSPLSRRQKLQSVKGSK</sequence>
<feature type="transmembrane region" description="Helical" evidence="1">
    <location>
        <begin position="193"/>
        <end position="222"/>
    </location>
</feature>
<dbReference type="Proteomes" id="UP000886523">
    <property type="component" value="Unassembled WGS sequence"/>
</dbReference>
<proteinExistence type="predicted"/>
<evidence type="ECO:0000256" key="1">
    <source>
        <dbReference type="SAM" id="Phobius"/>
    </source>
</evidence>
<dbReference type="InterPro" id="IPR045339">
    <property type="entry name" value="DUF6534"/>
</dbReference>
<dbReference type="AlphaFoldDB" id="A0A9P6AIW5"/>
<keyword evidence="1" id="KW-1133">Transmembrane helix</keyword>
<evidence type="ECO:0000259" key="2">
    <source>
        <dbReference type="Pfam" id="PF20152"/>
    </source>
</evidence>
<feature type="transmembrane region" description="Helical" evidence="1">
    <location>
        <begin position="12"/>
        <end position="34"/>
    </location>
</feature>
<feature type="transmembrane region" description="Helical" evidence="1">
    <location>
        <begin position="115"/>
        <end position="136"/>
    </location>
</feature>
<feature type="transmembrane region" description="Helical" evidence="1">
    <location>
        <begin position="89"/>
        <end position="108"/>
    </location>
</feature>
<feature type="domain" description="DUF6534" evidence="2">
    <location>
        <begin position="166"/>
        <end position="250"/>
    </location>
</feature>
<keyword evidence="1" id="KW-0472">Membrane</keyword>
<reference evidence="3" key="1">
    <citation type="journal article" date="2020" name="Nat. Commun.">
        <title>Large-scale genome sequencing of mycorrhizal fungi provides insights into the early evolution of symbiotic traits.</title>
        <authorList>
            <person name="Miyauchi S."/>
            <person name="Kiss E."/>
            <person name="Kuo A."/>
            <person name="Drula E."/>
            <person name="Kohler A."/>
            <person name="Sanchez-Garcia M."/>
            <person name="Morin E."/>
            <person name="Andreopoulos B."/>
            <person name="Barry K.W."/>
            <person name="Bonito G."/>
            <person name="Buee M."/>
            <person name="Carver A."/>
            <person name="Chen C."/>
            <person name="Cichocki N."/>
            <person name="Clum A."/>
            <person name="Culley D."/>
            <person name="Crous P.W."/>
            <person name="Fauchery L."/>
            <person name="Girlanda M."/>
            <person name="Hayes R.D."/>
            <person name="Keri Z."/>
            <person name="LaButti K."/>
            <person name="Lipzen A."/>
            <person name="Lombard V."/>
            <person name="Magnuson J."/>
            <person name="Maillard F."/>
            <person name="Murat C."/>
            <person name="Nolan M."/>
            <person name="Ohm R.A."/>
            <person name="Pangilinan J."/>
            <person name="Pereira M.F."/>
            <person name="Perotto S."/>
            <person name="Peter M."/>
            <person name="Pfister S."/>
            <person name="Riley R."/>
            <person name="Sitrit Y."/>
            <person name="Stielow J.B."/>
            <person name="Szollosi G."/>
            <person name="Zifcakova L."/>
            <person name="Stursova M."/>
            <person name="Spatafora J.W."/>
            <person name="Tedersoo L."/>
            <person name="Vaario L.M."/>
            <person name="Yamada A."/>
            <person name="Yan M."/>
            <person name="Wang P."/>
            <person name="Xu J."/>
            <person name="Bruns T."/>
            <person name="Baldrian P."/>
            <person name="Vilgalys R."/>
            <person name="Dunand C."/>
            <person name="Henrissat B."/>
            <person name="Grigoriev I.V."/>
            <person name="Hibbett D."/>
            <person name="Nagy L.G."/>
            <person name="Martin F.M."/>
        </authorList>
    </citation>
    <scope>NUCLEOTIDE SEQUENCE</scope>
    <source>
        <strain evidence="3">UP504</strain>
    </source>
</reference>
<dbReference type="PANTHER" id="PTHR40465">
    <property type="entry name" value="CHROMOSOME 1, WHOLE GENOME SHOTGUN SEQUENCE"/>
    <property type="match status" value="1"/>
</dbReference>